<accession>A0A9X1QXU2</accession>
<organism evidence="1 2">
    <name type="scientific">Aequorivita vitellina</name>
    <dbReference type="NCBI Taxonomy" id="2874475"/>
    <lineage>
        <taxon>Bacteria</taxon>
        <taxon>Pseudomonadati</taxon>
        <taxon>Bacteroidota</taxon>
        <taxon>Flavobacteriia</taxon>
        <taxon>Flavobacteriales</taxon>
        <taxon>Flavobacteriaceae</taxon>
        <taxon>Aequorivita</taxon>
    </lineage>
</organism>
<comment type="caution">
    <text evidence="1">The sequence shown here is derived from an EMBL/GenBank/DDBJ whole genome shotgun (WGS) entry which is preliminary data.</text>
</comment>
<keyword evidence="2" id="KW-1185">Reference proteome</keyword>
<reference evidence="1" key="1">
    <citation type="submission" date="2021-09" db="EMBL/GenBank/DDBJ databases">
        <title>Genome of Aequorivita sp. strain F47161.</title>
        <authorList>
            <person name="Wang Y."/>
        </authorList>
    </citation>
    <scope>NUCLEOTIDE SEQUENCE</scope>
    <source>
        <strain evidence="1">F47161</strain>
    </source>
</reference>
<protein>
    <submittedName>
        <fullName evidence="1">Uncharacterized protein</fullName>
    </submittedName>
</protein>
<dbReference type="Proteomes" id="UP001139461">
    <property type="component" value="Unassembled WGS sequence"/>
</dbReference>
<proteinExistence type="predicted"/>
<sequence>MQSIKKKLIRAINRSQAAYSLYISDKRYYQALRIKHANEKVYALLEAYLYECDDKDVETIHQYLFHLDDWFNQFNNLQKEQKDLEAEFVFTRYPDSPGFPKTILDII</sequence>
<evidence type="ECO:0000313" key="1">
    <source>
        <dbReference type="EMBL" id="MCG2419769.1"/>
    </source>
</evidence>
<dbReference type="AlphaFoldDB" id="A0A9X1QXU2"/>
<dbReference type="RefSeq" id="WP_237603554.1">
    <property type="nucleotide sequence ID" value="NZ_JAIRBA010000025.1"/>
</dbReference>
<evidence type="ECO:0000313" key="2">
    <source>
        <dbReference type="Proteomes" id="UP001139461"/>
    </source>
</evidence>
<dbReference type="EMBL" id="JAIRBA010000025">
    <property type="protein sequence ID" value="MCG2419769.1"/>
    <property type="molecule type" value="Genomic_DNA"/>
</dbReference>
<name>A0A9X1QXU2_9FLAO</name>
<gene>
    <name evidence="1" type="ORF">K8089_12110</name>
</gene>